<reference evidence="2" key="1">
    <citation type="submission" date="2016-10" db="EMBL/GenBank/DDBJ databases">
        <authorList>
            <person name="Varghese N."/>
            <person name="Submissions S."/>
        </authorList>
    </citation>
    <scope>NUCLEOTIDE SEQUENCE [LARGE SCALE GENOMIC DNA]</scope>
    <source>
        <strain evidence="2">CGMCC 4.3568</strain>
    </source>
</reference>
<dbReference type="AlphaFoldDB" id="A0A1I1BCK7"/>
<organism evidence="1 2">
    <name type="scientific">Amycolatopsis marina</name>
    <dbReference type="NCBI Taxonomy" id="490629"/>
    <lineage>
        <taxon>Bacteria</taxon>
        <taxon>Bacillati</taxon>
        <taxon>Actinomycetota</taxon>
        <taxon>Actinomycetes</taxon>
        <taxon>Pseudonocardiales</taxon>
        <taxon>Pseudonocardiaceae</taxon>
        <taxon>Amycolatopsis</taxon>
    </lineage>
</organism>
<protein>
    <submittedName>
        <fullName evidence="1">Peptidase inhibitor family I36</fullName>
    </submittedName>
</protein>
<evidence type="ECO:0000313" key="2">
    <source>
        <dbReference type="Proteomes" id="UP000243799"/>
    </source>
</evidence>
<proteinExistence type="predicted"/>
<keyword evidence="2" id="KW-1185">Reference proteome</keyword>
<dbReference type="Pfam" id="PF03995">
    <property type="entry name" value="Inhibitor_I36"/>
    <property type="match status" value="1"/>
</dbReference>
<gene>
    <name evidence="1" type="ORF">SAMN05216266_11392</name>
</gene>
<evidence type="ECO:0000313" key="1">
    <source>
        <dbReference type="EMBL" id="SFB48084.1"/>
    </source>
</evidence>
<name>A0A1I1BCK7_9PSEU</name>
<dbReference type="Proteomes" id="UP000243799">
    <property type="component" value="Unassembled WGS sequence"/>
</dbReference>
<sequence length="108" mass="11211">MVTGAVVAPAGAVAEPAVDLAAGSCNGSNVFCSWTGTNYRGTKKSYKKSSGCKRANTDTFSSAMNVSGDYVVLLYSSSSCKSSGRVKMLSTRTNMPNIGFLARSYSIG</sequence>
<dbReference type="EMBL" id="FOKG01000013">
    <property type="protein sequence ID" value="SFB48084.1"/>
    <property type="molecule type" value="Genomic_DNA"/>
</dbReference>
<accession>A0A1I1BCK7</accession>